<dbReference type="InterPro" id="IPR036291">
    <property type="entry name" value="NAD(P)-bd_dom_sf"/>
</dbReference>
<proteinExistence type="inferred from homology"/>
<dbReference type="InterPro" id="IPR057326">
    <property type="entry name" value="KR_dom"/>
</dbReference>
<evidence type="ECO:0000256" key="1">
    <source>
        <dbReference type="ARBA" id="ARBA00006484"/>
    </source>
</evidence>
<reference evidence="5 6" key="1">
    <citation type="journal article" date="2021" name="BMC Genomics">
        <title>Genome-resolved metagenome and metatranscriptome analyses of thermophilic composting reveal key bacterial players and their metabolic interactions.</title>
        <authorList>
            <person name="Braga L.P.P."/>
            <person name="Pereira R.V."/>
            <person name="Martins L.F."/>
            <person name="Moura L.M.S."/>
            <person name="Sanchez F.B."/>
            <person name="Patane J.S.L."/>
            <person name="da Silva A.M."/>
            <person name="Setubal J.C."/>
        </authorList>
    </citation>
    <scope>NUCLEOTIDE SEQUENCE [LARGE SCALE GENOMIC DNA]</scope>
    <source>
        <strain evidence="5">ZC4RG45</strain>
    </source>
</reference>
<dbReference type="AlphaFoldDB" id="A0ABD6FC69"/>
<dbReference type="InterPro" id="IPR002347">
    <property type="entry name" value="SDR_fam"/>
</dbReference>
<dbReference type="PRINTS" id="PR00080">
    <property type="entry name" value="SDRFAMILY"/>
</dbReference>
<gene>
    <name evidence="5" type="ORF">DIU77_005115</name>
</gene>
<dbReference type="Gene3D" id="3.40.50.720">
    <property type="entry name" value="NAD(P)-binding Rossmann-like Domain"/>
    <property type="match status" value="1"/>
</dbReference>
<dbReference type="PRINTS" id="PR00081">
    <property type="entry name" value="GDHRDH"/>
</dbReference>
<comment type="similarity">
    <text evidence="1 3">Belongs to the short-chain dehydrogenases/reductases (SDR) family.</text>
</comment>
<dbReference type="PANTHER" id="PTHR42760">
    <property type="entry name" value="SHORT-CHAIN DEHYDROGENASES/REDUCTASES FAMILY MEMBER"/>
    <property type="match status" value="1"/>
</dbReference>
<keyword evidence="2 5" id="KW-0560">Oxidoreductase</keyword>
<dbReference type="PANTHER" id="PTHR42760:SF122">
    <property type="entry name" value="NAD(P)-BINDING PROTEIN"/>
    <property type="match status" value="1"/>
</dbReference>
<dbReference type="SUPFAM" id="SSF51735">
    <property type="entry name" value="NAD(P)-binding Rossmann-fold domains"/>
    <property type="match status" value="1"/>
</dbReference>
<dbReference type="EC" id="1.-.-.-" evidence="5"/>
<protein>
    <submittedName>
        <fullName evidence="5">SDR family oxidoreductase</fullName>
        <ecNumber evidence="5">1.-.-.-</ecNumber>
    </submittedName>
</protein>
<evidence type="ECO:0000313" key="6">
    <source>
        <dbReference type="Proteomes" id="UP000249324"/>
    </source>
</evidence>
<sequence length="245" mass="25712">MKSTFDAHGEVLVVTGGANGIGEATARAFAERGGTAVVFDVARSDRLDQFDRIEQVRVDVSDRDAVVDAVDAVLHRHGRIDALVAGAAIQPRCDVVGLDPHTWRETLAVNLDGVVWCCQAVLPGMIARRSGAIVVFSSGLANAGHARAAAYAASKGALIPFAKSLAAEVADYGVRVNTIFPGVIDTPQFRAANPPGGQREHWEATTGIGKPEDVVGPLLFLLSDAATMTGSVLTRERAFSQEAVA</sequence>
<organism evidence="5 6">
    <name type="scientific">Thermocrispum agreste</name>
    <dbReference type="NCBI Taxonomy" id="37925"/>
    <lineage>
        <taxon>Bacteria</taxon>
        <taxon>Bacillati</taxon>
        <taxon>Actinomycetota</taxon>
        <taxon>Actinomycetes</taxon>
        <taxon>Pseudonocardiales</taxon>
        <taxon>Pseudonocardiaceae</taxon>
        <taxon>Thermocrispum</taxon>
    </lineage>
</organism>
<feature type="domain" description="Ketoreductase" evidence="4">
    <location>
        <begin position="10"/>
        <end position="175"/>
    </location>
</feature>
<name>A0ABD6FC69_9PSEU</name>
<dbReference type="GO" id="GO:0016616">
    <property type="term" value="F:oxidoreductase activity, acting on the CH-OH group of donors, NAD or NADP as acceptor"/>
    <property type="evidence" value="ECO:0007669"/>
    <property type="project" value="UniProtKB-ARBA"/>
</dbReference>
<dbReference type="Proteomes" id="UP000249324">
    <property type="component" value="Unassembled WGS sequence"/>
</dbReference>
<dbReference type="EMBL" id="QGUI02000038">
    <property type="protein sequence ID" value="MFO7191602.1"/>
    <property type="molecule type" value="Genomic_DNA"/>
</dbReference>
<evidence type="ECO:0000256" key="2">
    <source>
        <dbReference type="ARBA" id="ARBA00023002"/>
    </source>
</evidence>
<dbReference type="Pfam" id="PF00106">
    <property type="entry name" value="adh_short"/>
    <property type="match status" value="1"/>
</dbReference>
<evidence type="ECO:0000259" key="4">
    <source>
        <dbReference type="SMART" id="SM00822"/>
    </source>
</evidence>
<dbReference type="SMART" id="SM00822">
    <property type="entry name" value="PKS_KR"/>
    <property type="match status" value="1"/>
</dbReference>
<dbReference type="FunFam" id="3.40.50.720:FF:000084">
    <property type="entry name" value="Short-chain dehydrogenase reductase"/>
    <property type="match status" value="1"/>
</dbReference>
<dbReference type="PROSITE" id="PS00061">
    <property type="entry name" value="ADH_SHORT"/>
    <property type="match status" value="1"/>
</dbReference>
<dbReference type="CDD" id="cd05233">
    <property type="entry name" value="SDR_c"/>
    <property type="match status" value="1"/>
</dbReference>
<evidence type="ECO:0000256" key="3">
    <source>
        <dbReference type="RuleBase" id="RU000363"/>
    </source>
</evidence>
<comment type="caution">
    <text evidence="5">The sequence shown here is derived from an EMBL/GenBank/DDBJ whole genome shotgun (WGS) entry which is preliminary data.</text>
</comment>
<dbReference type="InterPro" id="IPR020904">
    <property type="entry name" value="Sc_DH/Rdtase_CS"/>
</dbReference>
<accession>A0ABD6FC69</accession>
<evidence type="ECO:0000313" key="5">
    <source>
        <dbReference type="EMBL" id="MFO7191602.1"/>
    </source>
</evidence>